<dbReference type="Pfam" id="PF00069">
    <property type="entry name" value="Pkinase"/>
    <property type="match status" value="1"/>
</dbReference>
<dbReference type="SMART" id="SM00220">
    <property type="entry name" value="S_TKc"/>
    <property type="match status" value="1"/>
</dbReference>
<organism evidence="10 11">
    <name type="scientific">Neorhodopirellula pilleata</name>
    <dbReference type="NCBI Taxonomy" id="2714738"/>
    <lineage>
        <taxon>Bacteria</taxon>
        <taxon>Pseudomonadati</taxon>
        <taxon>Planctomycetota</taxon>
        <taxon>Planctomycetia</taxon>
        <taxon>Pirellulales</taxon>
        <taxon>Pirellulaceae</taxon>
        <taxon>Neorhodopirellula</taxon>
    </lineage>
</organism>
<dbReference type="SUPFAM" id="SSF48452">
    <property type="entry name" value="TPR-like"/>
    <property type="match status" value="1"/>
</dbReference>
<evidence type="ECO:0000256" key="2">
    <source>
        <dbReference type="ARBA" id="ARBA00022527"/>
    </source>
</evidence>
<evidence type="ECO:0000313" key="11">
    <source>
        <dbReference type="Proteomes" id="UP000316213"/>
    </source>
</evidence>
<dbReference type="Gene3D" id="1.25.40.10">
    <property type="entry name" value="Tetratricopeptide repeat domain"/>
    <property type="match status" value="2"/>
</dbReference>
<keyword evidence="3 10" id="KW-0808">Transferase</keyword>
<dbReference type="PROSITE" id="PS50011">
    <property type="entry name" value="PROTEIN_KINASE_DOM"/>
    <property type="match status" value="1"/>
</dbReference>
<dbReference type="InterPro" id="IPR011990">
    <property type="entry name" value="TPR-like_helical_dom_sf"/>
</dbReference>
<dbReference type="SMART" id="SM00028">
    <property type="entry name" value="TPR"/>
    <property type="match status" value="3"/>
</dbReference>
<dbReference type="FunFam" id="1.10.510.10:FF:000021">
    <property type="entry name" value="Serine/threonine protein kinase"/>
    <property type="match status" value="1"/>
</dbReference>
<evidence type="ECO:0000256" key="7">
    <source>
        <dbReference type="SAM" id="Coils"/>
    </source>
</evidence>
<evidence type="ECO:0000256" key="5">
    <source>
        <dbReference type="ARBA" id="ARBA00022777"/>
    </source>
</evidence>
<dbReference type="SUPFAM" id="SSF56112">
    <property type="entry name" value="Protein kinase-like (PK-like)"/>
    <property type="match status" value="1"/>
</dbReference>
<dbReference type="InterPro" id="IPR011009">
    <property type="entry name" value="Kinase-like_dom_sf"/>
</dbReference>
<keyword evidence="2" id="KW-0723">Serine/threonine-protein kinase</keyword>
<dbReference type="PANTHER" id="PTHR43289">
    <property type="entry name" value="MITOGEN-ACTIVATED PROTEIN KINASE KINASE KINASE 20-RELATED"/>
    <property type="match status" value="1"/>
</dbReference>
<dbReference type="InterPro" id="IPR008271">
    <property type="entry name" value="Ser/Thr_kinase_AS"/>
</dbReference>
<gene>
    <name evidence="10" type="primary">pknB_11</name>
    <name evidence="10" type="ORF">Pla100_27940</name>
</gene>
<dbReference type="PROSITE" id="PS00108">
    <property type="entry name" value="PROTEIN_KINASE_ST"/>
    <property type="match status" value="1"/>
</dbReference>
<feature type="compositionally biased region" description="Polar residues" evidence="8">
    <location>
        <begin position="96"/>
        <end position="118"/>
    </location>
</feature>
<keyword evidence="11" id="KW-1185">Reference proteome</keyword>
<keyword evidence="4" id="KW-0547">Nucleotide-binding</keyword>
<name>A0A5C6AAD3_9BACT</name>
<dbReference type="PANTHER" id="PTHR43289:SF6">
    <property type="entry name" value="SERINE_THREONINE-PROTEIN KINASE NEKL-3"/>
    <property type="match status" value="1"/>
</dbReference>
<protein>
    <recommendedName>
        <fullName evidence="1">non-specific serine/threonine protein kinase</fullName>
        <ecNumber evidence="1">2.7.11.1</ecNumber>
    </recommendedName>
</protein>
<feature type="domain" description="Protein kinase" evidence="9">
    <location>
        <begin position="161"/>
        <end position="423"/>
    </location>
</feature>
<dbReference type="Gene3D" id="3.30.200.20">
    <property type="entry name" value="Phosphorylase Kinase, domain 1"/>
    <property type="match status" value="1"/>
</dbReference>
<dbReference type="GO" id="GO:0004674">
    <property type="term" value="F:protein serine/threonine kinase activity"/>
    <property type="evidence" value="ECO:0007669"/>
    <property type="project" value="UniProtKB-KW"/>
</dbReference>
<evidence type="ECO:0000256" key="8">
    <source>
        <dbReference type="SAM" id="MobiDB-lite"/>
    </source>
</evidence>
<proteinExistence type="predicted"/>
<feature type="coiled-coil region" evidence="7">
    <location>
        <begin position="704"/>
        <end position="731"/>
    </location>
</feature>
<accession>A0A5C6AAD3</accession>
<keyword evidence="7" id="KW-0175">Coiled coil</keyword>
<comment type="caution">
    <text evidence="10">The sequence shown here is derived from an EMBL/GenBank/DDBJ whole genome shotgun (WGS) entry which is preliminary data.</text>
</comment>
<dbReference type="InterPro" id="IPR019734">
    <property type="entry name" value="TPR_rpt"/>
</dbReference>
<feature type="compositionally biased region" description="Low complexity" evidence="8">
    <location>
        <begin position="139"/>
        <end position="148"/>
    </location>
</feature>
<feature type="region of interest" description="Disordered" evidence="8">
    <location>
        <begin position="96"/>
        <end position="148"/>
    </location>
</feature>
<evidence type="ECO:0000256" key="6">
    <source>
        <dbReference type="ARBA" id="ARBA00022840"/>
    </source>
</evidence>
<dbReference type="GO" id="GO:0005524">
    <property type="term" value="F:ATP binding"/>
    <property type="evidence" value="ECO:0007669"/>
    <property type="project" value="UniProtKB-KW"/>
</dbReference>
<keyword evidence="6" id="KW-0067">ATP-binding</keyword>
<sequence>MSPPSIDMLQCPSIETLRNLIDDQLSAEKRSQLEDHINNCADCQANLDHLSTDGISAIRVMIDQRHSSVPDRAWTPALAKRLTTAVRIAGIPQRWTQTSDDSVTSAADTKDSGNSGVETNDGDDARLPETIAPSDDRSSISGSSFSTKTRISSRTTKIDDYEIVGEIARGGMGIVYKAWDVKLKCFLALKTIVAGDLAGERNLYRFQREAEATAKLRHPNIVRIHRIGECNGLHYFTMDLITGPTLQHLAKKHAISEADAVRLTIEICDAIAYAHQNGVLHRDLKPSNVLTDESGRAMVTDFGLAKCLEDDVDFSQTGQAIGTPSYMPPEQASGRRHEVGFQSDVYSIGAMLYHLLVGRPPFIGESHHDILDQVINTPPTSLRKLSTRISGDLNTICLKCLEKDRFRRYQSAIELRDDLRRFAQGFPIQARPVSSLERVWRLCSRNRTVAVLTIAIILVMGFGVTTTFQRSTQVKASLVVRLDAAKSRLDAEIESAEYTHVSSHDELVPRRVRMDVEQLQGALDEYGKVLDDWNAYHGQQLADEERERNIAEALFRVAQASRLLGDFDRSELAFMKAIDKCEHLVKQSPETPVYAMMWGKSLDYLGELYRDHDRFEDAEKSYDRSLQILFESHKRFPDHPETTTELARTHNNSAILLEDVNRLDPAQAGYYESEKLLRKLLASHPDNSQYQRDLARTLVNIGRLHRVQEDYLAAEAKYREAARELQSLVSRDPQNRRLEFLLAVTERNLGYLLFDRIGDWESGASWLTQASVRFEELPRNIPEYQLNRVICLVNLTSLYGQRLGDDGLQKCIQNQEQSLRTIQKLTDQYPGIAEYESWMGVVLGNGAAIAQIQGQKEATHQLINEAIEHQTNACRRQPHNLEYKNRLLNHHRFAIAVSLSRETNTSISDTAEPFAHLEKAIELGYRDVNELKTHSMYQPLRKLPRFEEAIERIEAARGQMESNR</sequence>
<evidence type="ECO:0000259" key="9">
    <source>
        <dbReference type="PROSITE" id="PS50011"/>
    </source>
</evidence>
<evidence type="ECO:0000256" key="4">
    <source>
        <dbReference type="ARBA" id="ARBA00022741"/>
    </source>
</evidence>
<evidence type="ECO:0000256" key="3">
    <source>
        <dbReference type="ARBA" id="ARBA00022679"/>
    </source>
</evidence>
<keyword evidence="5 10" id="KW-0418">Kinase</keyword>
<dbReference type="Gene3D" id="1.10.510.10">
    <property type="entry name" value="Transferase(Phosphotransferase) domain 1"/>
    <property type="match status" value="1"/>
</dbReference>
<dbReference type="EMBL" id="SJPM01000005">
    <property type="protein sequence ID" value="TWT96317.1"/>
    <property type="molecule type" value="Genomic_DNA"/>
</dbReference>
<evidence type="ECO:0000313" key="10">
    <source>
        <dbReference type="EMBL" id="TWT96317.1"/>
    </source>
</evidence>
<reference evidence="10 11" key="1">
    <citation type="submission" date="2019-02" db="EMBL/GenBank/DDBJ databases">
        <title>Deep-cultivation of Planctomycetes and their phenomic and genomic characterization uncovers novel biology.</title>
        <authorList>
            <person name="Wiegand S."/>
            <person name="Jogler M."/>
            <person name="Boedeker C."/>
            <person name="Pinto D."/>
            <person name="Vollmers J."/>
            <person name="Rivas-Marin E."/>
            <person name="Kohn T."/>
            <person name="Peeters S.H."/>
            <person name="Heuer A."/>
            <person name="Rast P."/>
            <person name="Oberbeckmann S."/>
            <person name="Bunk B."/>
            <person name="Jeske O."/>
            <person name="Meyerdierks A."/>
            <person name="Storesund J.E."/>
            <person name="Kallscheuer N."/>
            <person name="Luecker S."/>
            <person name="Lage O.M."/>
            <person name="Pohl T."/>
            <person name="Merkel B.J."/>
            <person name="Hornburger P."/>
            <person name="Mueller R.-W."/>
            <person name="Bruemmer F."/>
            <person name="Labrenz M."/>
            <person name="Spormann A.M."/>
            <person name="Op Den Camp H."/>
            <person name="Overmann J."/>
            <person name="Amann R."/>
            <person name="Jetten M.S.M."/>
            <person name="Mascher T."/>
            <person name="Medema M.H."/>
            <person name="Devos D.P."/>
            <person name="Kaster A.-K."/>
            <person name="Ovreas L."/>
            <person name="Rohde M."/>
            <person name="Galperin M.Y."/>
            <person name="Jogler C."/>
        </authorList>
    </citation>
    <scope>NUCLEOTIDE SEQUENCE [LARGE SCALE GENOMIC DNA]</scope>
    <source>
        <strain evidence="10 11">Pla100</strain>
    </source>
</reference>
<dbReference type="EC" id="2.7.11.1" evidence="1"/>
<dbReference type="CDD" id="cd14014">
    <property type="entry name" value="STKc_PknB_like"/>
    <property type="match status" value="1"/>
</dbReference>
<dbReference type="InterPro" id="IPR000719">
    <property type="entry name" value="Prot_kinase_dom"/>
</dbReference>
<dbReference type="AlphaFoldDB" id="A0A5C6AAD3"/>
<evidence type="ECO:0000256" key="1">
    <source>
        <dbReference type="ARBA" id="ARBA00012513"/>
    </source>
</evidence>
<dbReference type="Proteomes" id="UP000316213">
    <property type="component" value="Unassembled WGS sequence"/>
</dbReference>